<dbReference type="AlphaFoldDB" id="A9DPQ1"/>
<reference evidence="1 2" key="1">
    <citation type="journal article" date="2011" name="J. Bacteriol.">
        <title>Genome sequence of the algicidal bacterium Kordia algicida OT-1.</title>
        <authorList>
            <person name="Lee H.S."/>
            <person name="Kang S.G."/>
            <person name="Kwon K.K."/>
            <person name="Lee J.H."/>
            <person name="Kim S.J."/>
        </authorList>
    </citation>
    <scope>NUCLEOTIDE SEQUENCE [LARGE SCALE GENOMIC DNA]</scope>
    <source>
        <strain evidence="1 2">OT-1</strain>
    </source>
</reference>
<evidence type="ECO:0000313" key="1">
    <source>
        <dbReference type="EMBL" id="EDP97490.1"/>
    </source>
</evidence>
<evidence type="ECO:0008006" key="3">
    <source>
        <dbReference type="Google" id="ProtNLM"/>
    </source>
</evidence>
<gene>
    <name evidence="1" type="ORF">KAOT1_20047</name>
</gene>
<dbReference type="STRING" id="391587.KAOT1_20047"/>
<protein>
    <recommendedName>
        <fullName evidence="3">Cthe-2314-like HEPN domain-containing protein</fullName>
    </recommendedName>
</protein>
<evidence type="ECO:0000313" key="2">
    <source>
        <dbReference type="Proteomes" id="UP000002945"/>
    </source>
</evidence>
<sequence length="229" mass="27412">MFNMSKFTFNLNDIHHYEWGNLWWFEYEVSIGFSALSNLINNQEETFRVKLDEFISKRNEVLPTVPLEYRDSYEQHFFEDADRTFNELKTTQRNAICLSFFSYIEGKLMILVKMMETEFKLKYKRAKMDILSSLKRYIVDSCKVDGKVFKKEFRNIHKQSIVRNSLAHNHSHIIDSRKFTGVDGIKLKNDEIIIYDVIYLNNLISWAELFFKELFIAVDKRLTQIKTKP</sequence>
<accession>A9DPQ1</accession>
<proteinExistence type="predicted"/>
<name>A9DPQ1_9FLAO</name>
<dbReference type="Proteomes" id="UP000002945">
    <property type="component" value="Unassembled WGS sequence"/>
</dbReference>
<keyword evidence="2" id="KW-1185">Reference proteome</keyword>
<comment type="caution">
    <text evidence="1">The sequence shown here is derived from an EMBL/GenBank/DDBJ whole genome shotgun (WGS) entry which is preliminary data.</text>
</comment>
<dbReference type="HOGENOM" id="CLU_1208509_0_0_10"/>
<dbReference type="EMBL" id="ABIB01000002">
    <property type="protein sequence ID" value="EDP97490.1"/>
    <property type="molecule type" value="Genomic_DNA"/>
</dbReference>
<organism evidence="1 2">
    <name type="scientific">Kordia algicida OT-1</name>
    <dbReference type="NCBI Taxonomy" id="391587"/>
    <lineage>
        <taxon>Bacteria</taxon>
        <taxon>Pseudomonadati</taxon>
        <taxon>Bacteroidota</taxon>
        <taxon>Flavobacteriia</taxon>
        <taxon>Flavobacteriales</taxon>
        <taxon>Flavobacteriaceae</taxon>
        <taxon>Kordia</taxon>
    </lineage>
</organism>